<feature type="region of interest" description="Disordered" evidence="1">
    <location>
        <begin position="566"/>
        <end position="611"/>
    </location>
</feature>
<keyword evidence="4" id="KW-1185">Reference proteome</keyword>
<dbReference type="InterPro" id="IPR058520">
    <property type="entry name" value="DUF8207"/>
</dbReference>
<gene>
    <name evidence="3" type="ORF">TBRA_LOCUS11144</name>
</gene>
<dbReference type="PANTHER" id="PTHR35374:SF1">
    <property type="entry name" value="PROTEIN KINASE DOMAIN-CONTAINING PROTEIN"/>
    <property type="match status" value="1"/>
</dbReference>
<name>A0A6H5IRA0_9HYME</name>
<dbReference type="OrthoDB" id="7482566at2759"/>
<evidence type="ECO:0000313" key="4">
    <source>
        <dbReference type="Proteomes" id="UP000479190"/>
    </source>
</evidence>
<dbReference type="Proteomes" id="UP000479190">
    <property type="component" value="Unassembled WGS sequence"/>
</dbReference>
<evidence type="ECO:0000256" key="1">
    <source>
        <dbReference type="SAM" id="MobiDB-lite"/>
    </source>
</evidence>
<dbReference type="PANTHER" id="PTHR35374">
    <property type="entry name" value="CYCLIN-DEPENDENT KINASE 11A-LIKE"/>
    <property type="match status" value="1"/>
</dbReference>
<dbReference type="EMBL" id="CADCXV010000959">
    <property type="protein sequence ID" value="CAB0039402.1"/>
    <property type="molecule type" value="Genomic_DNA"/>
</dbReference>
<evidence type="ECO:0000313" key="3">
    <source>
        <dbReference type="EMBL" id="CAB0039402.1"/>
    </source>
</evidence>
<evidence type="ECO:0000259" key="2">
    <source>
        <dbReference type="Pfam" id="PF26634"/>
    </source>
</evidence>
<dbReference type="Pfam" id="PF26634">
    <property type="entry name" value="DUF8207"/>
    <property type="match status" value="1"/>
</dbReference>
<proteinExistence type="predicted"/>
<organism evidence="3 4">
    <name type="scientific">Trichogramma brassicae</name>
    <dbReference type="NCBI Taxonomy" id="86971"/>
    <lineage>
        <taxon>Eukaryota</taxon>
        <taxon>Metazoa</taxon>
        <taxon>Ecdysozoa</taxon>
        <taxon>Arthropoda</taxon>
        <taxon>Hexapoda</taxon>
        <taxon>Insecta</taxon>
        <taxon>Pterygota</taxon>
        <taxon>Neoptera</taxon>
        <taxon>Endopterygota</taxon>
        <taxon>Hymenoptera</taxon>
        <taxon>Apocrita</taxon>
        <taxon>Proctotrupomorpha</taxon>
        <taxon>Chalcidoidea</taxon>
        <taxon>Trichogrammatidae</taxon>
        <taxon>Trichogramma</taxon>
    </lineage>
</organism>
<protein>
    <recommendedName>
        <fullName evidence="2">DUF8207 domain-containing protein</fullName>
    </recommendedName>
</protein>
<sequence length="834" mass="94741">MVQICFTHSFISPNRQTFKTRRLDRIDDGTLLQAMYFSLSHYPELADPFSDPTELDGGAACLTDAITEALDIVAPTQVIAVRPKYRPWCDGEVRALMRRRDSAYRRARRSPTPENVILYRRLRSCARYALERAKTTYFRLNVVGAIGPRESWRVLRDMGISSRPSPSPLSVFDPDVLNRHFAAVSAAVSPLSTEDIELALSTPPAHRFQPFSIGHVSELGVLQALARLKSRGCDKAQHMIYADDTQILITGPSRPIAGLVTAANSEIAAICEWARSNLIRLNSNKTGAMLCGGRFRISSALDGGPPRLFVDGVPIVNSASLKILGCIIAPSLSWNLQMNRVSSSVHHVLHALRHNRHALPHALRQRLVAALVFPYLDYAAPLILDLDAHNSAKLHRLHNSAVRFVFGNIPYNAHVTPYRLALGWLSSRRRCEYIAVLLALKIISTREPRGLAELFTVRERQPDEIVTRSRAVRLVVSSPNTAITSRILLSVVATGNFFVTSLYIIAHYRANMSEREQRILHELIKSREAIRRKALMLKRGRDETERTVTETFKPIIKPLNRLVTLKEEKSPHVNKKKKLEQQTVKPDQNLKVEDSNDESQNDQTLKVKDPEKTLISDDDEHTLMTEDEEELITEDEDEDQRISHYFKLVKDASDDLDKRYGVYMKNDKFYFGKSPISFMGTRVYFGNIKHDVSTGLLELLFKRIPNTDRITENDRSTYKEILEFTNAHRKGFADDGELRRYNSKKFDNIIEPLFKSGKGLSASCKVSKYGRGLLPRYKVAKGHDSWKDFVYWNDPNELVDRLRLLVAERSAGNNAHDNEITSIIEELREDGYIY</sequence>
<dbReference type="AlphaFoldDB" id="A0A6H5IRA0"/>
<accession>A0A6H5IRA0</accession>
<feature type="domain" description="DUF8207" evidence="2">
    <location>
        <begin position="656"/>
        <end position="754"/>
    </location>
</feature>
<reference evidence="3 4" key="1">
    <citation type="submission" date="2020-02" db="EMBL/GenBank/DDBJ databases">
        <authorList>
            <person name="Ferguson B K."/>
        </authorList>
    </citation>
    <scope>NUCLEOTIDE SEQUENCE [LARGE SCALE GENOMIC DNA]</scope>
</reference>